<dbReference type="NCBIfam" id="NF004833">
    <property type="entry name" value="PRK06185.1-1"/>
    <property type="match status" value="1"/>
</dbReference>
<dbReference type="GO" id="GO:0071949">
    <property type="term" value="F:FAD binding"/>
    <property type="evidence" value="ECO:0007669"/>
    <property type="project" value="InterPro"/>
</dbReference>
<dbReference type="AlphaFoldDB" id="A0A7W6N8R7"/>
<dbReference type="PRINTS" id="PR00420">
    <property type="entry name" value="RNGMNOXGNASE"/>
</dbReference>
<dbReference type="InterPro" id="IPR002938">
    <property type="entry name" value="FAD-bd"/>
</dbReference>
<dbReference type="PANTHER" id="PTHR43476">
    <property type="entry name" value="3-(3-HYDROXY-PHENYL)PROPIONATE/3-HYDROXYCINNAMIC ACID HYDROXYLASE"/>
    <property type="match status" value="1"/>
</dbReference>
<dbReference type="NCBIfam" id="NF004834">
    <property type="entry name" value="PRK06185.1-3"/>
    <property type="match status" value="1"/>
</dbReference>
<dbReference type="Proteomes" id="UP000519439">
    <property type="component" value="Unassembled WGS sequence"/>
</dbReference>
<dbReference type="InterPro" id="IPR036188">
    <property type="entry name" value="FAD/NAD-bd_sf"/>
</dbReference>
<protein>
    <submittedName>
        <fullName evidence="3">2-polyprenyl-6-methoxyphenol hydroxylase-like FAD-dependent oxidoreductase</fullName>
    </submittedName>
</protein>
<evidence type="ECO:0000313" key="4">
    <source>
        <dbReference type="Proteomes" id="UP000519439"/>
    </source>
</evidence>
<reference evidence="3 4" key="1">
    <citation type="submission" date="2020-08" db="EMBL/GenBank/DDBJ databases">
        <title>Genomic Encyclopedia of Type Strains, Phase IV (KMG-IV): sequencing the most valuable type-strain genomes for metagenomic binning, comparative biology and taxonomic classification.</title>
        <authorList>
            <person name="Goeker M."/>
        </authorList>
    </citation>
    <scope>NUCLEOTIDE SEQUENCE [LARGE SCALE GENOMIC DNA]</scope>
    <source>
        <strain evidence="3 4">DSM 15743</strain>
    </source>
</reference>
<name>A0A7W6N8R7_9HYPH</name>
<feature type="domain" description="FAD-binding" evidence="2">
    <location>
        <begin position="14"/>
        <end position="337"/>
    </location>
</feature>
<gene>
    <name evidence="3" type="ORF">GGR34_002656</name>
</gene>
<dbReference type="PANTHER" id="PTHR43476:SF5">
    <property type="entry name" value="FAD-DEPENDENT MONOOXYGENASE"/>
    <property type="match status" value="1"/>
</dbReference>
<evidence type="ECO:0000256" key="1">
    <source>
        <dbReference type="ARBA" id="ARBA00023002"/>
    </source>
</evidence>
<organism evidence="3 4">
    <name type="scientific">Microvirga flocculans</name>
    <dbReference type="NCBI Taxonomy" id="217168"/>
    <lineage>
        <taxon>Bacteria</taxon>
        <taxon>Pseudomonadati</taxon>
        <taxon>Pseudomonadota</taxon>
        <taxon>Alphaproteobacteria</taxon>
        <taxon>Hyphomicrobiales</taxon>
        <taxon>Methylobacteriaceae</taxon>
        <taxon>Microvirga</taxon>
    </lineage>
</organism>
<evidence type="ECO:0000259" key="2">
    <source>
        <dbReference type="Pfam" id="PF01494"/>
    </source>
</evidence>
<dbReference type="GO" id="GO:0016491">
    <property type="term" value="F:oxidoreductase activity"/>
    <property type="evidence" value="ECO:0007669"/>
    <property type="project" value="UniProtKB-KW"/>
</dbReference>
<keyword evidence="4" id="KW-1185">Reference proteome</keyword>
<dbReference type="EMBL" id="JACIDC010000008">
    <property type="protein sequence ID" value="MBB4040997.1"/>
    <property type="molecule type" value="Genomic_DNA"/>
</dbReference>
<comment type="caution">
    <text evidence="3">The sequence shown here is derived from an EMBL/GenBank/DDBJ whole genome shotgun (WGS) entry which is preliminary data.</text>
</comment>
<dbReference type="InterPro" id="IPR050631">
    <property type="entry name" value="PheA/TfdB_FAD_monoxygenase"/>
</dbReference>
<dbReference type="SUPFAM" id="SSF51905">
    <property type="entry name" value="FAD/NAD(P)-binding domain"/>
    <property type="match status" value="1"/>
</dbReference>
<evidence type="ECO:0000313" key="3">
    <source>
        <dbReference type="EMBL" id="MBB4040997.1"/>
    </source>
</evidence>
<accession>A0A7W6N8R7</accession>
<sequence length="406" mass="44992">MDTSHPPKTLHARCCIVGGGPAGMMLGFLLARQGVDVIVLEKHADFLRDFRGDTIHPSTLEVMHELGLLDAFLARPHQETQTVSLVVGGETLTLGDFSHLPTRCKFVAFMPQWDFLDFLAEHARVYPHFRLRMQAEATDLIEEQGRVAGIRASTPDGPLDVRADLVIAADGRRSVMREKAGLEVLDIGAPMDVLWMRISRHPGDPSQLLGRVAAGRMLVMIDRGEYWQCAYLIPKGALERLKREGLPAFRAKLAGLAPFLGSRVEELRSWDDIKLLTVAVDRLNQWFKPGLLCIGDAAHAMSPVGGVGINLAIQDAVATANILGPQLRNGSVGPEALALVQKRREWPTRMTQRLQVLLQDRMITPVLGSKGPVSAPWIVRLLARWPLFRRLPARLIGMGFRPEHVR</sequence>
<dbReference type="Gene3D" id="3.50.50.60">
    <property type="entry name" value="FAD/NAD(P)-binding domain"/>
    <property type="match status" value="2"/>
</dbReference>
<dbReference type="Pfam" id="PF01494">
    <property type="entry name" value="FAD_binding_3"/>
    <property type="match status" value="1"/>
</dbReference>
<dbReference type="RefSeq" id="WP_051435318.1">
    <property type="nucleotide sequence ID" value="NZ_JACIDC010000008.1"/>
</dbReference>
<keyword evidence="1" id="KW-0560">Oxidoreductase</keyword>
<proteinExistence type="predicted"/>